<feature type="compositionally biased region" description="Polar residues" evidence="2">
    <location>
        <begin position="212"/>
        <end position="224"/>
    </location>
</feature>
<organism evidence="4 5">
    <name type="scientific">Paramuricea clavata</name>
    <name type="common">Red gorgonian</name>
    <name type="synonym">Violescent sea-whip</name>
    <dbReference type="NCBI Taxonomy" id="317549"/>
    <lineage>
        <taxon>Eukaryota</taxon>
        <taxon>Metazoa</taxon>
        <taxon>Cnidaria</taxon>
        <taxon>Anthozoa</taxon>
        <taxon>Octocorallia</taxon>
        <taxon>Malacalcyonacea</taxon>
        <taxon>Plexauridae</taxon>
        <taxon>Paramuricea</taxon>
    </lineage>
</organism>
<evidence type="ECO:0000313" key="5">
    <source>
        <dbReference type="Proteomes" id="UP001152795"/>
    </source>
</evidence>
<feature type="region of interest" description="Disordered" evidence="2">
    <location>
        <begin position="87"/>
        <end position="340"/>
    </location>
</feature>
<feature type="compositionally biased region" description="Basic and acidic residues" evidence="2">
    <location>
        <begin position="142"/>
        <end position="169"/>
    </location>
</feature>
<sequence>MSEDNTVTILDLLNLSLGTPEIGAVNFNLLHRFLLELVKHFSIARKQIDIADDICIQSALEETRMLSGTKSQTHFLGYSSLSDQADGKRTRLSELKTRDSSTAFDGGKRGSEIRSRDSMNALEKLDTTASGVQVKDSISEIVRPDEGGSRTGQDRGKVVGSVEIKDSLQTKRSPGTSLPGQGIESKGSKENLQTEESPSGSGKGQGLEASGSKENLQTKHNTGVSLDGQMKETTESKESLQTKRSTGEMKSVGEAESGQSTSSDQKGVKSADGKGIKTADEKDTKEETKQRSPDEKTQFKTDSPLSQITHSPQLALPNLAGRSVSSVTKESKRTSPASSKTDILKRSFFEMVPGLSQLERKISILEAKFESLSAAPTNLEIVQQARDLQSRDSSTTAAGDMWQAMNLVRRIEVAEGAINGITAMLDDISEQLKKMKEDSPDGKLKELSNKIKNMSDTMTEIDGKLKNIVHKTDLKPYITVMKMNEMMEFKLKNYRQLSPTVPKSPKKTLSSKLAQTETIETSSQPAQTSPTISRAQTAKSEPSSDEPGKPVETRTQSSEKAQTETTATTTTGSDEPAERTSDEQPQTETTSTIVNDEHTPSKSPTPNSEQAEPETTGTTPFSEKAESEQADYDGTACSEVESIGAASFRAEERGEKDERRGSLTTEAFEELYMTMHDWSDFREEAAQKIHDLEECLSNTVDKNSWSNMEQELKNLAEIQQQVKDELNKLAQMQDLSLPKPIASQQDLSQLETSLEGQLQGLGKSLQEMKQNFFQLYEMKETVGGLKESEDHMKSDVENIRKEIMKIMKQLDDEQEVRKAFASAVGRKHSFGAGDSEEFHHIRSSLLEMKNDIDKHNTAMSQLVDDQNKKQLHLEALYGHVDQLENIKADRQQINREIEVKADRKELEKKVSQDKFHNSLSCLDQSVQDLVEKLVGHEATLKQAINHITSDVNSKLDKMDMDTVKDYFEGRLKDLNSKVQRKPNEDKSQAAASRCMLLQPANCISCDRPVHLYREGTKLPSLPLNKPLPHGKSMSFDLSNMRQKMYDVHNPRGKDQTESLGQAKVQNELLKLGAIKEGDDFPEVANRPCGGNHTLTCPEKRTTIRVNKAYREDLHFIAQLSQKDLSIVDILGYDGHVYKGHVNQLPSIPEVPKNTIAGRPTTSSGRPRTSSPI</sequence>
<feature type="coiled-coil region" evidence="1">
    <location>
        <begin position="708"/>
        <end position="735"/>
    </location>
</feature>
<dbReference type="OrthoDB" id="5981048at2759"/>
<feature type="compositionally biased region" description="Polar residues" evidence="2">
    <location>
        <begin position="190"/>
        <end position="200"/>
    </location>
</feature>
<reference evidence="4" key="1">
    <citation type="submission" date="2020-04" db="EMBL/GenBank/DDBJ databases">
        <authorList>
            <person name="Alioto T."/>
            <person name="Alioto T."/>
            <person name="Gomez Garrido J."/>
        </authorList>
    </citation>
    <scope>NUCLEOTIDE SEQUENCE</scope>
    <source>
        <strain evidence="4">A484AB</strain>
    </source>
</reference>
<comment type="caution">
    <text evidence="4">The sequence shown here is derived from an EMBL/GenBank/DDBJ whole genome shotgun (WGS) entry which is preliminary data.</text>
</comment>
<feature type="compositionally biased region" description="Basic and acidic residues" evidence="2">
    <location>
        <begin position="106"/>
        <end position="117"/>
    </location>
</feature>
<feature type="compositionally biased region" description="Polar residues" evidence="2">
    <location>
        <begin position="514"/>
        <end position="541"/>
    </location>
</feature>
<feature type="region of interest" description="Disordered" evidence="2">
    <location>
        <begin position="498"/>
        <end position="635"/>
    </location>
</feature>
<proteinExistence type="predicted"/>
<accession>A0A6S7FQ99</accession>
<dbReference type="PANTHER" id="PTHR47080">
    <property type="entry name" value="CHROMOSOME 16 OPEN READING FRAME 96"/>
    <property type="match status" value="1"/>
</dbReference>
<dbReference type="PANTHER" id="PTHR47080:SF1">
    <property type="entry name" value="CHROMOSOME 16 OPEN READING FRAME 96"/>
    <property type="match status" value="1"/>
</dbReference>
<dbReference type="InterPro" id="IPR032013">
    <property type="entry name" value="DUF4795"/>
</dbReference>
<evidence type="ECO:0000256" key="1">
    <source>
        <dbReference type="SAM" id="Coils"/>
    </source>
</evidence>
<gene>
    <name evidence="4" type="ORF">PACLA_8A075845</name>
</gene>
<feature type="compositionally biased region" description="Basic and acidic residues" evidence="2">
    <location>
        <begin position="229"/>
        <end position="253"/>
    </location>
</feature>
<feature type="compositionally biased region" description="Basic and acidic residues" evidence="2">
    <location>
        <begin position="87"/>
        <end position="99"/>
    </location>
</feature>
<feature type="compositionally biased region" description="Polar residues" evidence="2">
    <location>
        <begin position="300"/>
        <end position="312"/>
    </location>
</feature>
<protein>
    <recommendedName>
        <fullName evidence="3">DUF4795 domain-containing protein</fullName>
    </recommendedName>
</protein>
<evidence type="ECO:0000259" key="3">
    <source>
        <dbReference type="Pfam" id="PF16043"/>
    </source>
</evidence>
<dbReference type="EMBL" id="CACRXK020000170">
    <property type="protein sequence ID" value="CAB3979123.1"/>
    <property type="molecule type" value="Genomic_DNA"/>
</dbReference>
<feature type="compositionally biased region" description="Polar residues" evidence="2">
    <location>
        <begin position="170"/>
        <end position="179"/>
    </location>
</feature>
<feature type="compositionally biased region" description="Basic and acidic residues" evidence="2">
    <location>
        <begin position="266"/>
        <end position="299"/>
    </location>
</feature>
<dbReference type="Proteomes" id="UP001152795">
    <property type="component" value="Unassembled WGS sequence"/>
</dbReference>
<evidence type="ECO:0000313" key="4">
    <source>
        <dbReference type="EMBL" id="CAB3979123.1"/>
    </source>
</evidence>
<feature type="compositionally biased region" description="Polar residues" evidence="2">
    <location>
        <begin position="583"/>
        <end position="594"/>
    </location>
</feature>
<dbReference type="AlphaFoldDB" id="A0A6S7FQ99"/>
<keyword evidence="1" id="KW-0175">Coiled coil</keyword>
<feature type="compositionally biased region" description="Low complexity" evidence="2">
    <location>
        <begin position="1157"/>
        <end position="1172"/>
    </location>
</feature>
<feature type="region of interest" description="Disordered" evidence="2">
    <location>
        <begin position="1144"/>
        <end position="1172"/>
    </location>
</feature>
<feature type="compositionally biased region" description="Polar residues" evidence="2">
    <location>
        <begin position="323"/>
        <end position="340"/>
    </location>
</feature>
<name>A0A6S7FQ99_PARCT</name>
<feature type="compositionally biased region" description="Low complexity" evidence="2">
    <location>
        <begin position="498"/>
        <end position="513"/>
    </location>
</feature>
<feature type="coiled-coil region" evidence="1">
    <location>
        <begin position="418"/>
        <end position="464"/>
    </location>
</feature>
<keyword evidence="5" id="KW-1185">Reference proteome</keyword>
<feature type="compositionally biased region" description="Polar residues" evidence="2">
    <location>
        <begin position="601"/>
        <end position="621"/>
    </location>
</feature>
<feature type="domain" description="DUF4795" evidence="3">
    <location>
        <begin position="833"/>
        <end position="1033"/>
    </location>
</feature>
<evidence type="ECO:0000256" key="2">
    <source>
        <dbReference type="SAM" id="MobiDB-lite"/>
    </source>
</evidence>
<dbReference type="Pfam" id="PF16043">
    <property type="entry name" value="DUF4795"/>
    <property type="match status" value="1"/>
</dbReference>